<dbReference type="EMBL" id="FNAN01000007">
    <property type="protein sequence ID" value="SDE81250.1"/>
    <property type="molecule type" value="Genomic_DNA"/>
</dbReference>
<protein>
    <submittedName>
        <fullName evidence="3">Glycosyltransferase involved in cell wall bisynthesis</fullName>
    </submittedName>
</protein>
<dbReference type="OrthoDB" id="9792322at2"/>
<accession>A0A1G7FZI7</accession>
<reference evidence="4" key="1">
    <citation type="submission" date="2016-10" db="EMBL/GenBank/DDBJ databases">
        <authorList>
            <person name="Varghese N."/>
            <person name="Submissions S."/>
        </authorList>
    </citation>
    <scope>NUCLEOTIDE SEQUENCE [LARGE SCALE GENOMIC DNA]</scope>
    <source>
        <strain evidence="4">DSM 25329</strain>
    </source>
</reference>
<dbReference type="Pfam" id="PF00534">
    <property type="entry name" value="Glycos_transf_1"/>
    <property type="match status" value="1"/>
</dbReference>
<dbReference type="Proteomes" id="UP000198748">
    <property type="component" value="Unassembled WGS sequence"/>
</dbReference>
<evidence type="ECO:0000313" key="3">
    <source>
        <dbReference type="EMBL" id="SDE81250.1"/>
    </source>
</evidence>
<evidence type="ECO:0000259" key="2">
    <source>
        <dbReference type="Pfam" id="PF13439"/>
    </source>
</evidence>
<dbReference type="InterPro" id="IPR028098">
    <property type="entry name" value="Glyco_trans_4-like_N"/>
</dbReference>
<dbReference type="PANTHER" id="PTHR45947">
    <property type="entry name" value="SULFOQUINOVOSYL TRANSFERASE SQD2"/>
    <property type="match status" value="1"/>
</dbReference>
<dbReference type="RefSeq" id="WP_090150015.1">
    <property type="nucleotide sequence ID" value="NZ_FNAN01000007.1"/>
</dbReference>
<dbReference type="AlphaFoldDB" id="A0A1G7FZI7"/>
<dbReference type="Pfam" id="PF13439">
    <property type="entry name" value="Glyco_transf_4"/>
    <property type="match status" value="1"/>
</dbReference>
<proteinExistence type="predicted"/>
<feature type="domain" description="Glycosyl transferase family 1" evidence="1">
    <location>
        <begin position="191"/>
        <end position="356"/>
    </location>
</feature>
<sequence>MNILVFNPSFFPLSETFVHRQVVGLSRYHEVTMLAYRYENADKFPIDVKKELITPYRGLADKVITKAMRAFVGQGYKLSFQNRALLSTLLKRDKIDVIHAHFGPSGIEMLPVAQKLGIPLVVSFHGIDAAPAMLDNKAYADKISEVIEYAKAVIIVSPHFIDTLDLKRFSSKVHLIPYGTDEQKFLPAEIPDRDKVVIQHVGRLVPKKGVPDLIKAFATLCSRYDNLELRIIGDGPEMPMCRELVDQLNLGDKIALLGSKPHQVVNEQMKGADIYVLNSRTDDKGDMEGLPNSILEAMSMEKAVVSTYHAGIPQAIQDGENGLLVKERDNEGLAAALDKLIRDKELRRRLGVAARKTVIAGFTSNGMETKIQSVFANL</sequence>
<feature type="domain" description="Glycosyltransferase subfamily 4-like N-terminal" evidence="2">
    <location>
        <begin position="15"/>
        <end position="183"/>
    </location>
</feature>
<dbReference type="Gene3D" id="3.40.50.2000">
    <property type="entry name" value="Glycogen Phosphorylase B"/>
    <property type="match status" value="2"/>
</dbReference>
<keyword evidence="3" id="KW-0808">Transferase</keyword>
<dbReference type="InterPro" id="IPR001296">
    <property type="entry name" value="Glyco_trans_1"/>
</dbReference>
<organism evidence="3 4">
    <name type="scientific">Dyadobacter soli</name>
    <dbReference type="NCBI Taxonomy" id="659014"/>
    <lineage>
        <taxon>Bacteria</taxon>
        <taxon>Pseudomonadati</taxon>
        <taxon>Bacteroidota</taxon>
        <taxon>Cytophagia</taxon>
        <taxon>Cytophagales</taxon>
        <taxon>Spirosomataceae</taxon>
        <taxon>Dyadobacter</taxon>
    </lineage>
</organism>
<dbReference type="InterPro" id="IPR050194">
    <property type="entry name" value="Glycosyltransferase_grp1"/>
</dbReference>
<gene>
    <name evidence="3" type="ORF">SAMN04487996_10766</name>
</gene>
<dbReference type="PANTHER" id="PTHR45947:SF14">
    <property type="entry name" value="SLL1723 PROTEIN"/>
    <property type="match status" value="1"/>
</dbReference>
<dbReference type="GO" id="GO:0016757">
    <property type="term" value="F:glycosyltransferase activity"/>
    <property type="evidence" value="ECO:0007669"/>
    <property type="project" value="InterPro"/>
</dbReference>
<keyword evidence="4" id="KW-1185">Reference proteome</keyword>
<evidence type="ECO:0000259" key="1">
    <source>
        <dbReference type="Pfam" id="PF00534"/>
    </source>
</evidence>
<evidence type="ECO:0000313" key="4">
    <source>
        <dbReference type="Proteomes" id="UP000198748"/>
    </source>
</evidence>
<dbReference type="STRING" id="659014.SAMN04487996_10766"/>
<dbReference type="SUPFAM" id="SSF53756">
    <property type="entry name" value="UDP-Glycosyltransferase/glycogen phosphorylase"/>
    <property type="match status" value="1"/>
</dbReference>
<name>A0A1G7FZI7_9BACT</name>